<evidence type="ECO:0000313" key="1">
    <source>
        <dbReference type="EMBL" id="KAB8339242.1"/>
    </source>
</evidence>
<proteinExistence type="predicted"/>
<dbReference type="AlphaFoldDB" id="A0A5N6KRH1"/>
<protein>
    <submittedName>
        <fullName evidence="1">Uncharacterized protein</fullName>
    </submittedName>
</protein>
<name>A0A5N6KRH1_9ROSI</name>
<sequence length="104" mass="11111">MRSAAAWSALLGAGAPTVFQPLFFALRNSPKPLESFTTYGSSSSRSAAVADVKRVSSSAMSRPAGSEVECLDCLSLRLRFFEGPLPGSAFRYCCARKSERGIVL</sequence>
<keyword evidence="2" id="KW-1185">Reference proteome</keyword>
<organism evidence="1 2">
    <name type="scientific">Carpinus fangiana</name>
    <dbReference type="NCBI Taxonomy" id="176857"/>
    <lineage>
        <taxon>Eukaryota</taxon>
        <taxon>Viridiplantae</taxon>
        <taxon>Streptophyta</taxon>
        <taxon>Embryophyta</taxon>
        <taxon>Tracheophyta</taxon>
        <taxon>Spermatophyta</taxon>
        <taxon>Magnoliopsida</taxon>
        <taxon>eudicotyledons</taxon>
        <taxon>Gunneridae</taxon>
        <taxon>Pentapetalae</taxon>
        <taxon>rosids</taxon>
        <taxon>fabids</taxon>
        <taxon>Fagales</taxon>
        <taxon>Betulaceae</taxon>
        <taxon>Carpinus</taxon>
    </lineage>
</organism>
<reference evidence="1 2" key="1">
    <citation type="submission" date="2019-06" db="EMBL/GenBank/DDBJ databases">
        <title>A chromosomal-level reference genome of Carpinus fangiana (Coryloideae, Betulaceae).</title>
        <authorList>
            <person name="Yang X."/>
            <person name="Wang Z."/>
            <person name="Zhang L."/>
            <person name="Hao G."/>
            <person name="Liu J."/>
            <person name="Yang Y."/>
        </authorList>
    </citation>
    <scope>NUCLEOTIDE SEQUENCE [LARGE SCALE GENOMIC DNA]</scope>
    <source>
        <strain evidence="1">Cfa_2016G</strain>
        <tissue evidence="1">Leaf</tissue>
    </source>
</reference>
<dbReference type="Proteomes" id="UP000327013">
    <property type="component" value="Unassembled WGS sequence"/>
</dbReference>
<dbReference type="EMBL" id="VIBQ01000010">
    <property type="protein sequence ID" value="KAB8339242.1"/>
    <property type="molecule type" value="Genomic_DNA"/>
</dbReference>
<gene>
    <name evidence="1" type="ORF">FH972_022176</name>
</gene>
<accession>A0A5N6KRH1</accession>
<comment type="caution">
    <text evidence="1">The sequence shown here is derived from an EMBL/GenBank/DDBJ whole genome shotgun (WGS) entry which is preliminary data.</text>
</comment>
<evidence type="ECO:0000313" key="2">
    <source>
        <dbReference type="Proteomes" id="UP000327013"/>
    </source>
</evidence>